<evidence type="ECO:0000313" key="12">
    <source>
        <dbReference type="EMBL" id="CAH3027139.1"/>
    </source>
</evidence>
<evidence type="ECO:0000313" key="13">
    <source>
        <dbReference type="Proteomes" id="UP001159427"/>
    </source>
</evidence>
<dbReference type="InterPro" id="IPR050125">
    <property type="entry name" value="GPCR_opsins"/>
</dbReference>
<keyword evidence="4" id="KW-0297">G-protein coupled receptor</keyword>
<feature type="transmembrane region" description="Helical" evidence="10">
    <location>
        <begin position="560"/>
        <end position="581"/>
    </location>
</feature>
<feature type="compositionally biased region" description="Basic residues" evidence="9">
    <location>
        <begin position="659"/>
        <end position="671"/>
    </location>
</feature>
<dbReference type="SMART" id="SM01381">
    <property type="entry name" value="7TM_GPCR_Srsx"/>
    <property type="match status" value="1"/>
</dbReference>
<feature type="coiled-coil region" evidence="8">
    <location>
        <begin position="682"/>
        <end position="709"/>
    </location>
</feature>
<evidence type="ECO:0000259" key="11">
    <source>
        <dbReference type="PROSITE" id="PS50262"/>
    </source>
</evidence>
<dbReference type="Pfam" id="PF00001">
    <property type="entry name" value="7tm_1"/>
    <property type="match status" value="2"/>
</dbReference>
<evidence type="ECO:0000256" key="5">
    <source>
        <dbReference type="ARBA" id="ARBA00023136"/>
    </source>
</evidence>
<feature type="compositionally biased region" description="Low complexity" evidence="9">
    <location>
        <begin position="826"/>
        <end position="836"/>
    </location>
</feature>
<keyword evidence="7" id="KW-0807">Transducer</keyword>
<dbReference type="SUPFAM" id="SSF81321">
    <property type="entry name" value="Family A G protein-coupled receptor-like"/>
    <property type="match status" value="2"/>
</dbReference>
<accession>A0ABN8MDQ6</accession>
<keyword evidence="13" id="KW-1185">Reference proteome</keyword>
<feature type="transmembrane region" description="Helical" evidence="10">
    <location>
        <begin position="374"/>
        <end position="392"/>
    </location>
</feature>
<reference evidence="12 13" key="1">
    <citation type="submission" date="2022-05" db="EMBL/GenBank/DDBJ databases">
        <authorList>
            <consortium name="Genoscope - CEA"/>
            <person name="William W."/>
        </authorList>
    </citation>
    <scope>NUCLEOTIDE SEQUENCE [LARGE SCALE GENOMIC DNA]</scope>
</reference>
<evidence type="ECO:0000256" key="7">
    <source>
        <dbReference type="ARBA" id="ARBA00023224"/>
    </source>
</evidence>
<dbReference type="InterPro" id="IPR017452">
    <property type="entry name" value="GPCR_Rhodpsn_7TM"/>
</dbReference>
<evidence type="ECO:0000256" key="6">
    <source>
        <dbReference type="ARBA" id="ARBA00023170"/>
    </source>
</evidence>
<feature type="domain" description="G-protein coupled receptors family 1 profile" evidence="11">
    <location>
        <begin position="354"/>
        <end position="612"/>
    </location>
</feature>
<evidence type="ECO:0000256" key="9">
    <source>
        <dbReference type="SAM" id="MobiDB-lite"/>
    </source>
</evidence>
<proteinExistence type="predicted"/>
<dbReference type="InterPro" id="IPR000276">
    <property type="entry name" value="GPCR_Rhodpsn"/>
</dbReference>
<comment type="subcellular location">
    <subcellularLocation>
        <location evidence="1">Membrane</location>
        <topology evidence="1">Multi-pass membrane protein</topology>
    </subcellularLocation>
</comment>
<feature type="transmembrane region" description="Helical" evidence="10">
    <location>
        <begin position="64"/>
        <end position="82"/>
    </location>
</feature>
<feature type="region of interest" description="Disordered" evidence="9">
    <location>
        <begin position="801"/>
        <end position="840"/>
    </location>
</feature>
<keyword evidence="6" id="KW-0675">Receptor</keyword>
<keyword evidence="8" id="KW-0175">Coiled coil</keyword>
<dbReference type="PRINTS" id="PR00237">
    <property type="entry name" value="GPCRRHODOPSN"/>
</dbReference>
<gene>
    <name evidence="12" type="ORF">PEVE_00030843</name>
</gene>
<evidence type="ECO:0000256" key="2">
    <source>
        <dbReference type="ARBA" id="ARBA00022692"/>
    </source>
</evidence>
<name>A0ABN8MDQ6_9CNID</name>
<feature type="transmembrane region" description="Helical" evidence="10">
    <location>
        <begin position="111"/>
        <end position="133"/>
    </location>
</feature>
<keyword evidence="3 10" id="KW-1133">Transmembrane helix</keyword>
<evidence type="ECO:0000256" key="1">
    <source>
        <dbReference type="ARBA" id="ARBA00004141"/>
    </source>
</evidence>
<feature type="domain" description="G-protein coupled receptors family 1 profile" evidence="11">
    <location>
        <begin position="1"/>
        <end position="222"/>
    </location>
</feature>
<dbReference type="Proteomes" id="UP001159427">
    <property type="component" value="Unassembled WGS sequence"/>
</dbReference>
<feature type="transmembrane region" description="Helical" evidence="10">
    <location>
        <begin position="455"/>
        <end position="475"/>
    </location>
</feature>
<feature type="transmembrane region" description="Helical" evidence="10">
    <location>
        <begin position="22"/>
        <end position="43"/>
    </location>
</feature>
<evidence type="ECO:0000256" key="10">
    <source>
        <dbReference type="SAM" id="Phobius"/>
    </source>
</evidence>
<organism evidence="12 13">
    <name type="scientific">Porites evermanni</name>
    <dbReference type="NCBI Taxonomy" id="104178"/>
    <lineage>
        <taxon>Eukaryota</taxon>
        <taxon>Metazoa</taxon>
        <taxon>Cnidaria</taxon>
        <taxon>Anthozoa</taxon>
        <taxon>Hexacorallia</taxon>
        <taxon>Scleractinia</taxon>
        <taxon>Fungiina</taxon>
        <taxon>Poritidae</taxon>
        <taxon>Porites</taxon>
    </lineage>
</organism>
<dbReference type="EMBL" id="CALNXI010000439">
    <property type="protein sequence ID" value="CAH3027139.1"/>
    <property type="molecule type" value="Genomic_DNA"/>
</dbReference>
<sequence length="994" mass="112672">MPPATGVLITGRWPFGETACQIHAYFSLFVVYVSPVTMGLTALNRYIRICKSNQKYSLYFWKKNSRIFLGSAWTFVALYILIPRLTGLEDFHFVPNYAACLNSHLSNFGKILHYIAVLGLFFVLPLAVTTFSYRNVLKKIREHNAGTAQSLRANNNETVTTNEIRLSKSLFVVVFAFMLCWLPAWVITILTRLFFGNKMPRNVQLLCTFFVNISNAINPFIYAGMNPVFRREFRKFLGCKFGVRVESSSSQQSSRFFCTQVIERSVAEWSARRTSNPAVLGSTKCTFHCKQTFKPLFMAAVTSFEIDLYTPNSNSVLLKNYHSTMVGTLESRSTALKVVEVGAMIALNIISLFGNILVCLSVYRNNRLRTATNLYIVALAVSDLIAATLVMPPATGVLITGRWPFGETACQIHAYFGLFAVYVSPVTMGLTALNRYTRICSSDQQYNLFFSKKKSLIFLGFSWTFVALCILIPRLTGLQEFYFVPSYAICLNRQMSDPGKIVHYIVVLGLCFALPLAVTIFSYKKVLKKIREHNTGTARNLRTNNKETVTTKEIRLSKSLFVVVFAFMLCWLPAWVITILTRLSFGNKMPRNVQLLCTFSLNISNAINPFIYAGMNPLFRREFRRLLVCRFGGKKADNHQLKPLAASSGSGRSSSPSRRSLRERSHRRSRSASRSPEPPTWAKEVLKALETKTEEVKVVKEQLDSLKRKSAEEEPEFKYKSNMKQFKLNTDVKDKFNQILERTGEDNAITKIANEGMSLLDNRNKLISIADRDGWDVVEYFEADPLTKYDEEEKKLRVARKEVERSREKRNRKNSLRSKMGTRFKSQSTSSKSGPSVNFGPSHRIVDFRPDVGQLLVNPDAQLVQGDLDRLGLLVKEEKSNFEPRQKGKHLGFILDLTNGEFSIPPGKIDHLFNLISLLLDDVSPTARDVSRITGTLISMELALGPVVRLRTRALYAVLNSVHSLSCKVALPREAVEELNFWRDNFFCLCGKPI</sequence>
<comment type="caution">
    <text evidence="12">The sequence shown here is derived from an EMBL/GenBank/DDBJ whole genome shotgun (WGS) entry which is preliminary data.</text>
</comment>
<feature type="region of interest" description="Disordered" evidence="9">
    <location>
        <begin position="640"/>
        <end position="682"/>
    </location>
</feature>
<keyword evidence="2 10" id="KW-0812">Transmembrane</keyword>
<dbReference type="PANTHER" id="PTHR24240">
    <property type="entry name" value="OPSIN"/>
    <property type="match status" value="1"/>
</dbReference>
<feature type="transmembrane region" description="Helical" evidence="10">
    <location>
        <begin position="412"/>
        <end position="434"/>
    </location>
</feature>
<evidence type="ECO:0000256" key="4">
    <source>
        <dbReference type="ARBA" id="ARBA00023040"/>
    </source>
</evidence>
<evidence type="ECO:0000256" key="8">
    <source>
        <dbReference type="SAM" id="Coils"/>
    </source>
</evidence>
<protein>
    <recommendedName>
        <fullName evidence="11">G-protein coupled receptors family 1 profile domain-containing protein</fullName>
    </recommendedName>
</protein>
<dbReference type="PROSITE" id="PS50262">
    <property type="entry name" value="G_PROTEIN_RECEP_F1_2"/>
    <property type="match status" value="2"/>
</dbReference>
<feature type="transmembrane region" description="Helical" evidence="10">
    <location>
        <begin position="501"/>
        <end position="523"/>
    </location>
</feature>
<feature type="compositionally biased region" description="Basic residues" evidence="9">
    <location>
        <begin position="808"/>
        <end position="822"/>
    </location>
</feature>
<feature type="transmembrane region" description="Helical" evidence="10">
    <location>
        <begin position="170"/>
        <end position="195"/>
    </location>
</feature>
<dbReference type="Gene3D" id="1.20.1070.10">
    <property type="entry name" value="Rhodopsin 7-helix transmembrane proteins"/>
    <property type="match status" value="2"/>
</dbReference>
<evidence type="ECO:0000256" key="3">
    <source>
        <dbReference type="ARBA" id="ARBA00022989"/>
    </source>
</evidence>
<feature type="transmembrane region" description="Helical" evidence="10">
    <location>
        <begin position="341"/>
        <end position="362"/>
    </location>
</feature>
<keyword evidence="5 10" id="KW-0472">Membrane</keyword>
<feature type="compositionally biased region" description="Low complexity" evidence="9">
    <location>
        <begin position="643"/>
        <end position="658"/>
    </location>
</feature>
<dbReference type="CDD" id="cd00637">
    <property type="entry name" value="7tm_classA_rhodopsin-like"/>
    <property type="match status" value="2"/>
</dbReference>